<dbReference type="Gene3D" id="2.60.120.10">
    <property type="entry name" value="Jelly Rolls"/>
    <property type="match status" value="1"/>
</dbReference>
<dbReference type="SMART" id="SM00419">
    <property type="entry name" value="HTH_CRP"/>
    <property type="match status" value="1"/>
</dbReference>
<dbReference type="InterPro" id="IPR036388">
    <property type="entry name" value="WH-like_DNA-bd_sf"/>
</dbReference>
<dbReference type="InterPro" id="IPR000595">
    <property type="entry name" value="cNMP-bd_dom"/>
</dbReference>
<keyword evidence="6" id="KW-1185">Reference proteome</keyword>
<dbReference type="CDD" id="cd00038">
    <property type="entry name" value="CAP_ED"/>
    <property type="match status" value="1"/>
</dbReference>
<dbReference type="PANTHER" id="PTHR24567">
    <property type="entry name" value="CRP FAMILY TRANSCRIPTIONAL REGULATORY PROTEIN"/>
    <property type="match status" value="1"/>
</dbReference>
<comment type="caution">
    <text evidence="5">The sequence shown here is derived from an EMBL/GenBank/DDBJ whole genome shotgun (WGS) entry which is preliminary data.</text>
</comment>
<evidence type="ECO:0000313" key="5">
    <source>
        <dbReference type="EMBL" id="RAJ20729.1"/>
    </source>
</evidence>
<dbReference type="InterPro" id="IPR036390">
    <property type="entry name" value="WH_DNA-bd_sf"/>
</dbReference>
<dbReference type="Pfam" id="PF13545">
    <property type="entry name" value="HTH_Crp_2"/>
    <property type="match status" value="1"/>
</dbReference>
<dbReference type="EMBL" id="QLLQ01000014">
    <property type="protein sequence ID" value="RAJ20729.1"/>
    <property type="molecule type" value="Genomic_DNA"/>
</dbReference>
<dbReference type="RefSeq" id="WP_066430581.1">
    <property type="nucleotide sequence ID" value="NZ_LZRN01000004.1"/>
</dbReference>
<dbReference type="GO" id="GO:0003677">
    <property type="term" value="F:DNA binding"/>
    <property type="evidence" value="ECO:0007669"/>
    <property type="project" value="UniProtKB-KW"/>
</dbReference>
<evidence type="ECO:0000259" key="4">
    <source>
        <dbReference type="PROSITE" id="PS51063"/>
    </source>
</evidence>
<dbReference type="GO" id="GO:0003700">
    <property type="term" value="F:DNA-binding transcription factor activity"/>
    <property type="evidence" value="ECO:0007669"/>
    <property type="project" value="TreeGrafter"/>
</dbReference>
<dbReference type="PANTHER" id="PTHR24567:SF26">
    <property type="entry name" value="REGULATORY PROTEIN YEIL"/>
    <property type="match status" value="1"/>
</dbReference>
<dbReference type="STRING" id="49280.A9996_02620"/>
<sequence length="211" mass="24576">MIKEHLLEQFKYQFDISLIKNIAHYGSIKHFKKDDIISDIGQELTHVPLLLEGNIKVLREDKNGSELLLYVLEIGDTCSMSLTCCMAKSKSKIRAVADKDSSVIMIPNHKMTEWFHNSESWRNFILNSYQIRFNEMLETIDTLAFMKMDKRLLKYLTDQVKLNASTTISKTHQDIAEDLNTSRVVISRLLKQLENEHKILLSRNKIEVLDF</sequence>
<evidence type="ECO:0000256" key="3">
    <source>
        <dbReference type="ARBA" id="ARBA00023163"/>
    </source>
</evidence>
<keyword evidence="1" id="KW-0805">Transcription regulation</keyword>
<accession>A0A1A7R384</accession>
<dbReference type="PROSITE" id="PS51063">
    <property type="entry name" value="HTH_CRP_2"/>
    <property type="match status" value="1"/>
</dbReference>
<protein>
    <submittedName>
        <fullName evidence="5">CRP/FNR family transcriptional regulator</fullName>
    </submittedName>
</protein>
<proteinExistence type="predicted"/>
<dbReference type="GO" id="GO:0005829">
    <property type="term" value="C:cytosol"/>
    <property type="evidence" value="ECO:0007669"/>
    <property type="project" value="TreeGrafter"/>
</dbReference>
<dbReference type="InterPro" id="IPR018490">
    <property type="entry name" value="cNMP-bd_dom_sf"/>
</dbReference>
<dbReference type="OrthoDB" id="9776746at2"/>
<dbReference type="InterPro" id="IPR050397">
    <property type="entry name" value="Env_Response_Regulators"/>
</dbReference>
<evidence type="ECO:0000313" key="6">
    <source>
        <dbReference type="Proteomes" id="UP000248987"/>
    </source>
</evidence>
<dbReference type="InterPro" id="IPR014710">
    <property type="entry name" value="RmlC-like_jellyroll"/>
</dbReference>
<dbReference type="Pfam" id="PF00027">
    <property type="entry name" value="cNMP_binding"/>
    <property type="match status" value="1"/>
</dbReference>
<evidence type="ECO:0000256" key="2">
    <source>
        <dbReference type="ARBA" id="ARBA00023125"/>
    </source>
</evidence>
<feature type="domain" description="HTH crp-type" evidence="4">
    <location>
        <begin position="146"/>
        <end position="211"/>
    </location>
</feature>
<dbReference type="AlphaFoldDB" id="A0A1A7R384"/>
<dbReference type="Gene3D" id="1.10.10.10">
    <property type="entry name" value="Winged helix-like DNA-binding domain superfamily/Winged helix DNA-binding domain"/>
    <property type="match status" value="1"/>
</dbReference>
<organism evidence="5 6">
    <name type="scientific">Gelidibacter algens</name>
    <dbReference type="NCBI Taxonomy" id="49280"/>
    <lineage>
        <taxon>Bacteria</taxon>
        <taxon>Pseudomonadati</taxon>
        <taxon>Bacteroidota</taxon>
        <taxon>Flavobacteriia</taxon>
        <taxon>Flavobacteriales</taxon>
        <taxon>Flavobacteriaceae</taxon>
        <taxon>Gelidibacter</taxon>
    </lineage>
</organism>
<name>A0A1A7R384_9FLAO</name>
<reference evidence="5 6" key="1">
    <citation type="submission" date="2018-06" db="EMBL/GenBank/DDBJ databases">
        <title>Genomic Encyclopedia of Archaeal and Bacterial Type Strains, Phase II (KMG-II): from individual species to whole genera.</title>
        <authorList>
            <person name="Goeker M."/>
        </authorList>
    </citation>
    <scope>NUCLEOTIDE SEQUENCE [LARGE SCALE GENOMIC DNA]</scope>
    <source>
        <strain evidence="5 6">DSM 12408</strain>
    </source>
</reference>
<dbReference type="SUPFAM" id="SSF46785">
    <property type="entry name" value="Winged helix' DNA-binding domain"/>
    <property type="match status" value="1"/>
</dbReference>
<keyword evidence="2" id="KW-0238">DNA-binding</keyword>
<gene>
    <name evidence="5" type="ORF">LX77_02987</name>
</gene>
<dbReference type="Proteomes" id="UP000248987">
    <property type="component" value="Unassembled WGS sequence"/>
</dbReference>
<dbReference type="SUPFAM" id="SSF51206">
    <property type="entry name" value="cAMP-binding domain-like"/>
    <property type="match status" value="1"/>
</dbReference>
<dbReference type="InterPro" id="IPR012318">
    <property type="entry name" value="HTH_CRP"/>
</dbReference>
<evidence type="ECO:0000256" key="1">
    <source>
        <dbReference type="ARBA" id="ARBA00023015"/>
    </source>
</evidence>
<keyword evidence="3" id="KW-0804">Transcription</keyword>